<name>A0ABY5CS03_9GAMM</name>
<proteinExistence type="predicted"/>
<organism evidence="2 3">
    <name type="scientific">Serratia entomophila</name>
    <dbReference type="NCBI Taxonomy" id="42906"/>
    <lineage>
        <taxon>Bacteria</taxon>
        <taxon>Pseudomonadati</taxon>
        <taxon>Pseudomonadota</taxon>
        <taxon>Gammaproteobacteria</taxon>
        <taxon>Enterobacterales</taxon>
        <taxon>Yersiniaceae</taxon>
        <taxon>Serratia</taxon>
    </lineage>
</organism>
<dbReference type="Proteomes" id="UP001056873">
    <property type="component" value="Chromosome"/>
</dbReference>
<feature type="chain" id="PRO_5045975337" evidence="1">
    <location>
        <begin position="18"/>
        <end position="117"/>
    </location>
</feature>
<keyword evidence="1" id="KW-0732">Signal</keyword>
<dbReference type="EMBL" id="CP074347">
    <property type="protein sequence ID" value="USV00709.1"/>
    <property type="molecule type" value="Genomic_DNA"/>
</dbReference>
<accession>A0ABY5CS03</accession>
<protein>
    <submittedName>
        <fullName evidence="2">DUF2531 family protein</fullName>
    </submittedName>
</protein>
<evidence type="ECO:0000313" key="3">
    <source>
        <dbReference type="Proteomes" id="UP001056873"/>
    </source>
</evidence>
<dbReference type="RefSeq" id="WP_252961119.1">
    <property type="nucleotide sequence ID" value="NZ_CAMIPH010000011.1"/>
</dbReference>
<sequence>MNKRRWLALLLLPWALAAQPRNPFVPLPLPDCPLAAASPAGWRLKGIIGRPALRYGWVVTPTGQWLRLGERQLLLARRWRVVRIEADRLTLAELQTDPNCPAVAGDVQLTLNNEGER</sequence>
<evidence type="ECO:0000313" key="2">
    <source>
        <dbReference type="EMBL" id="USV00709.1"/>
    </source>
</evidence>
<gene>
    <name evidence="2" type="ORF">KFQ06_22285</name>
</gene>
<evidence type="ECO:0000256" key="1">
    <source>
        <dbReference type="SAM" id="SignalP"/>
    </source>
</evidence>
<feature type="signal peptide" evidence="1">
    <location>
        <begin position="1"/>
        <end position="17"/>
    </location>
</feature>
<keyword evidence="3" id="KW-1185">Reference proteome</keyword>
<reference evidence="2" key="1">
    <citation type="journal article" date="2022" name="BMC Genomics">
        <title>Genome sequence of the entomopathogenic Serratia entomophila isolate 626 and characterisation of the species specific itaconate degradation pathway.</title>
        <authorList>
            <person name="Vaughan A.L."/>
            <person name="Altermann E."/>
            <person name="Glare T.R."/>
            <person name="Hurst M.R.H."/>
        </authorList>
    </citation>
    <scope>NUCLEOTIDE SEQUENCE</scope>
    <source>
        <strain evidence="2">626</strain>
    </source>
</reference>